<proteinExistence type="predicted"/>
<name>G0MJT7_CAEBE</name>
<protein>
    <submittedName>
        <fullName evidence="3">Uncharacterized protein</fullName>
    </submittedName>
</protein>
<feature type="transmembrane region" description="Helical" evidence="2">
    <location>
        <begin position="28"/>
        <end position="47"/>
    </location>
</feature>
<keyword evidence="2" id="KW-0812">Transmembrane</keyword>
<evidence type="ECO:0000313" key="4">
    <source>
        <dbReference type="Proteomes" id="UP000008068"/>
    </source>
</evidence>
<organism evidence="4">
    <name type="scientific">Caenorhabditis brenneri</name>
    <name type="common">Nematode worm</name>
    <dbReference type="NCBI Taxonomy" id="135651"/>
    <lineage>
        <taxon>Eukaryota</taxon>
        <taxon>Metazoa</taxon>
        <taxon>Ecdysozoa</taxon>
        <taxon>Nematoda</taxon>
        <taxon>Chromadorea</taxon>
        <taxon>Rhabditida</taxon>
        <taxon>Rhabditina</taxon>
        <taxon>Rhabditomorpha</taxon>
        <taxon>Rhabditoidea</taxon>
        <taxon>Rhabditidae</taxon>
        <taxon>Peloderinae</taxon>
        <taxon>Caenorhabditis</taxon>
    </lineage>
</organism>
<evidence type="ECO:0000256" key="2">
    <source>
        <dbReference type="SAM" id="Phobius"/>
    </source>
</evidence>
<feature type="compositionally biased region" description="Low complexity" evidence="1">
    <location>
        <begin position="110"/>
        <end position="124"/>
    </location>
</feature>
<evidence type="ECO:0000313" key="3">
    <source>
        <dbReference type="EMBL" id="EGT32468.1"/>
    </source>
</evidence>
<evidence type="ECO:0000256" key="1">
    <source>
        <dbReference type="SAM" id="MobiDB-lite"/>
    </source>
</evidence>
<reference evidence="4" key="1">
    <citation type="submission" date="2011-07" db="EMBL/GenBank/DDBJ databases">
        <authorList>
            <consortium name="Caenorhabditis brenneri Sequencing and Analysis Consortium"/>
            <person name="Wilson R.K."/>
        </authorList>
    </citation>
    <scope>NUCLEOTIDE SEQUENCE [LARGE SCALE GENOMIC DNA]</scope>
    <source>
        <strain evidence="4">PB2801</strain>
    </source>
</reference>
<keyword evidence="2" id="KW-1133">Transmembrane helix</keyword>
<gene>
    <name evidence="3" type="ORF">CAEBREN_23502</name>
</gene>
<sequence length="167" mass="18279">MAFLTFTFGTLLTIYIWKYDSIEESWQTWLSWTFGVSFFVVLLVICIPNLNTCCQQLSEDRTCCSKIGTIARSFVCCRRNKKNNKKSTTTIESGIGEEEAESGNKETEAGAETGETGAGAETGETGAGTGTDEIQVLGTESENEESACCCFGKKSKMQKVKNDNNVI</sequence>
<keyword evidence="2" id="KW-0472">Membrane</keyword>
<dbReference type="EMBL" id="GL379797">
    <property type="protein sequence ID" value="EGT32468.1"/>
    <property type="molecule type" value="Genomic_DNA"/>
</dbReference>
<accession>G0MJT7</accession>
<feature type="region of interest" description="Disordered" evidence="1">
    <location>
        <begin position="88"/>
        <end position="133"/>
    </location>
</feature>
<dbReference type="HOGENOM" id="CLU_1595975_0_0_1"/>
<dbReference type="Proteomes" id="UP000008068">
    <property type="component" value="Unassembled WGS sequence"/>
</dbReference>
<keyword evidence="4" id="KW-1185">Reference proteome</keyword>
<dbReference type="AlphaFoldDB" id="G0MJT7"/>
<dbReference type="InParanoid" id="G0MJT7"/>